<reference evidence="1 2" key="1">
    <citation type="submission" date="2019-05" db="EMBL/GenBank/DDBJ databases">
        <title>The metagenome of a microbial culture collection derived from dairy environment covers the genomic content of the human microbiome.</title>
        <authorList>
            <person name="Roder T."/>
            <person name="Wuthrich D."/>
            <person name="Sattari Z."/>
            <person name="Von Ah U."/>
            <person name="Bar C."/>
            <person name="Ronchi F."/>
            <person name="Macpherson A.J."/>
            <person name="Ganal-Vonarburg S.C."/>
            <person name="Bruggmann R."/>
            <person name="Vergeres G."/>
        </authorList>
    </citation>
    <scope>NUCLEOTIDE SEQUENCE [LARGE SCALE GENOMIC DNA]</scope>
    <source>
        <strain evidence="1 2">FAM 24235</strain>
    </source>
</reference>
<dbReference type="EMBL" id="VBTE01000041">
    <property type="protein sequence ID" value="TLQ06069.1"/>
    <property type="molecule type" value="Genomic_DNA"/>
</dbReference>
<gene>
    <name evidence="1" type="ORF">FEZ48_11295</name>
</gene>
<dbReference type="Proteomes" id="UP000307201">
    <property type="component" value="Unassembled WGS sequence"/>
</dbReference>
<protein>
    <submittedName>
        <fullName evidence="1">DUF1617 family protein</fullName>
    </submittedName>
</protein>
<dbReference type="InterPro" id="IPR011675">
    <property type="entry name" value="DUF1617"/>
</dbReference>
<dbReference type="RefSeq" id="WP_138472757.1">
    <property type="nucleotide sequence ID" value="NZ_JBGQQG010000017.1"/>
</dbReference>
<comment type="caution">
    <text evidence="1">The sequence shown here is derived from an EMBL/GenBank/DDBJ whole genome shotgun (WGS) entry which is preliminary data.</text>
</comment>
<dbReference type="AlphaFoldDB" id="A0A5R9C073"/>
<evidence type="ECO:0000313" key="2">
    <source>
        <dbReference type="Proteomes" id="UP000307201"/>
    </source>
</evidence>
<proteinExistence type="predicted"/>
<dbReference type="Pfam" id="PF07761">
    <property type="entry name" value="DUF1617"/>
    <property type="match status" value="1"/>
</dbReference>
<accession>A0A5R9C073</accession>
<organism evidence="1 2">
    <name type="scientific">Marinilactibacillus psychrotolerans</name>
    <dbReference type="NCBI Taxonomy" id="191770"/>
    <lineage>
        <taxon>Bacteria</taxon>
        <taxon>Bacillati</taxon>
        <taxon>Bacillota</taxon>
        <taxon>Bacilli</taxon>
        <taxon>Lactobacillales</taxon>
        <taxon>Carnobacteriaceae</taxon>
        <taxon>Marinilactibacillus</taxon>
    </lineage>
</organism>
<name>A0A5R9C073_9LACT</name>
<sequence length="154" mass="18009">MKTLVLENKQVVPVFNTLDAIKVAEGRVMRGKGKLQKKLVELEKEYQEDRQEILEVYFEVDEKGELKRDKQGKLITLEGKDEQDGLEKIQELLDEEVKIDVVTFDTKLKVLYEALDKDDFTTAKDKEINEMGFDTLMDVLEEVFENYKKEEEKA</sequence>
<evidence type="ECO:0000313" key="1">
    <source>
        <dbReference type="EMBL" id="TLQ06069.1"/>
    </source>
</evidence>